<evidence type="ECO:0000313" key="2">
    <source>
        <dbReference type="Proteomes" id="UP001523392"/>
    </source>
</evidence>
<dbReference type="EMBL" id="JAFIRR010000089">
    <property type="protein sequence ID" value="MCO6417374.1"/>
    <property type="molecule type" value="Genomic_DNA"/>
</dbReference>
<evidence type="ECO:0000313" key="1">
    <source>
        <dbReference type="EMBL" id="MCO6417374.1"/>
    </source>
</evidence>
<comment type="caution">
    <text evidence="1">The sequence shown here is derived from an EMBL/GenBank/DDBJ whole genome shotgun (WGS) entry which is preliminary data.</text>
</comment>
<accession>A0ABT1D871</accession>
<proteinExistence type="predicted"/>
<dbReference type="Proteomes" id="UP001523392">
    <property type="component" value="Unassembled WGS sequence"/>
</dbReference>
<protein>
    <submittedName>
        <fullName evidence="1">Uncharacterized protein</fullName>
    </submittedName>
</protein>
<sequence length="424" mass="47009">MSRETAEFAYDLHAGLSVLQVPEFDHLQVIGMSATLAVHLKGLGEIDYEVLRKVSDHFMSIPSYALRPVLELLAEIEFVRLLTTGRTITKIVPNIPLFDDVYEGIGEYAAKELTLNGHEQATLAILENLYKAPRNRDALFNRLGMEKGVFDRCVTLGTTSGIVAQHTARGKNILISPYYFADNLDGLADLVAGAGTPALESALQKVKDNQGWPLSLVRATGEIGGVKLSSTEAKLVEKLAAEGIVKPPTIRFGGRTESFLFTPKPGATRLNAANREIYERAMALISAVRKGQLLPNAYRIRSPVRILESLRDNGYLRGNSEARDQYHNLIVLRVAHLKQTATDRWQLHLNRTQENEAALSLAIQLLRSGTMANMEVDQEARIALSKDEEYIQSLISAAELKKRQKQVTDAQAAHEFEQLILKLD</sequence>
<reference evidence="1 2" key="1">
    <citation type="submission" date="2021-12" db="EMBL/GenBank/DDBJ databases">
        <title>Siccirubricoccus leaddurans sp. nov., a high concentration Zn2+ tolerance bacterium.</title>
        <authorList>
            <person name="Cao Y."/>
        </authorList>
    </citation>
    <scope>NUCLEOTIDE SEQUENCE [LARGE SCALE GENOMIC DNA]</scope>
    <source>
        <strain evidence="1 2">KC 17139</strain>
    </source>
</reference>
<keyword evidence="2" id="KW-1185">Reference proteome</keyword>
<name>A0ABT1D871_9PROT</name>
<dbReference type="RefSeq" id="WP_252954010.1">
    <property type="nucleotide sequence ID" value="NZ_JAFIRR010000089.1"/>
</dbReference>
<organism evidence="1 2">
    <name type="scientific">Siccirubricoccus soli</name>
    <dbReference type="NCBI Taxonomy" id="2899147"/>
    <lineage>
        <taxon>Bacteria</taxon>
        <taxon>Pseudomonadati</taxon>
        <taxon>Pseudomonadota</taxon>
        <taxon>Alphaproteobacteria</taxon>
        <taxon>Acetobacterales</taxon>
        <taxon>Roseomonadaceae</taxon>
        <taxon>Siccirubricoccus</taxon>
    </lineage>
</organism>
<gene>
    <name evidence="1" type="ORF">JYK14_14540</name>
</gene>